<organism evidence="2 5">
    <name type="scientific">Candidatus Hakubella thermalkaliphila</name>
    <dbReference type="NCBI Taxonomy" id="2754717"/>
    <lineage>
        <taxon>Bacteria</taxon>
        <taxon>Bacillati</taxon>
        <taxon>Actinomycetota</taxon>
        <taxon>Actinomycetota incertae sedis</taxon>
        <taxon>Candidatus Hakubellales</taxon>
        <taxon>Candidatus Hakubellaceae</taxon>
        <taxon>Candidatus Hakubella</taxon>
    </lineage>
</organism>
<evidence type="ECO:0000313" key="8">
    <source>
        <dbReference type="Proteomes" id="UP000591948"/>
    </source>
</evidence>
<reference evidence="5 6" key="1">
    <citation type="journal article" date="2020" name="Front. Microbiol.">
        <title>Single-cell genomics of novel Actinobacteria with the Wood-Ljungdahl pathway discovered in a serpentinizing system.</title>
        <authorList>
            <person name="Merino N."/>
            <person name="Kawai M."/>
            <person name="Boyd E.S."/>
            <person name="Colman D.R."/>
            <person name="McGlynn S.E."/>
            <person name="Nealson K.H."/>
            <person name="Kurokawa K."/>
            <person name="Hongoh Y."/>
        </authorList>
    </citation>
    <scope>NUCLEOTIDE SEQUENCE [LARGE SCALE GENOMIC DNA]</scope>
    <source>
        <strain evidence="1 7">S06</strain>
        <strain evidence="2 5">S25</strain>
        <strain evidence="3 8">S33</strain>
        <strain evidence="4 6">S43</strain>
    </source>
</reference>
<dbReference type="Proteomes" id="UP000576480">
    <property type="component" value="Unassembled WGS sequence"/>
</dbReference>
<gene>
    <name evidence="1" type="ORF">HKBW3S06_00996</name>
    <name evidence="2" type="ORF">HKBW3S25_01270</name>
    <name evidence="3" type="ORF">HKBW3S33_01321</name>
    <name evidence="4" type="ORF">HKBW3S43_01125</name>
</gene>
<proteinExistence type="predicted"/>
<name>A0A6V8NZU2_9ACTN</name>
<dbReference type="EMBL" id="BLRV01000100">
    <property type="protein sequence ID" value="GFP21769.1"/>
    <property type="molecule type" value="Genomic_DNA"/>
</dbReference>
<dbReference type="EMBL" id="BLSB01000083">
    <property type="protein sequence ID" value="GFP35333.1"/>
    <property type="molecule type" value="Genomic_DNA"/>
</dbReference>
<evidence type="ECO:0000313" key="1">
    <source>
        <dbReference type="EMBL" id="GFP21769.1"/>
    </source>
</evidence>
<sequence>MGELAGEFPPQAAGFGQDFLAGLFGEGQQQFLILQGT</sequence>
<evidence type="ECO:0000313" key="2">
    <source>
        <dbReference type="EMBL" id="GFP25789.1"/>
    </source>
</evidence>
<evidence type="ECO:0000313" key="5">
    <source>
        <dbReference type="Proteomes" id="UP000543224"/>
    </source>
</evidence>
<dbReference type="EMBL" id="BLRX01000203">
    <property type="protein sequence ID" value="GFP25789.1"/>
    <property type="molecule type" value="Genomic_DNA"/>
</dbReference>
<dbReference type="Proteomes" id="UP000580051">
    <property type="component" value="Unassembled WGS sequence"/>
</dbReference>
<evidence type="ECO:0000313" key="3">
    <source>
        <dbReference type="EMBL" id="GFP27910.1"/>
    </source>
</evidence>
<accession>A0A6V8NZU2</accession>
<dbReference type="Proteomes" id="UP000543224">
    <property type="component" value="Unassembled WGS sequence"/>
</dbReference>
<keyword evidence="8" id="KW-1185">Reference proteome</keyword>
<dbReference type="EMBL" id="BLRY01000083">
    <property type="protein sequence ID" value="GFP27910.1"/>
    <property type="molecule type" value="Genomic_DNA"/>
</dbReference>
<comment type="caution">
    <text evidence="2">The sequence shown here is derived from an EMBL/GenBank/DDBJ whole genome shotgun (WGS) entry which is preliminary data.</text>
</comment>
<evidence type="ECO:0000313" key="7">
    <source>
        <dbReference type="Proteomes" id="UP000580051"/>
    </source>
</evidence>
<protein>
    <submittedName>
        <fullName evidence="2">Uncharacterized protein</fullName>
    </submittedName>
</protein>
<dbReference type="AlphaFoldDB" id="A0A6V8NZU2"/>
<evidence type="ECO:0000313" key="4">
    <source>
        <dbReference type="EMBL" id="GFP35333.1"/>
    </source>
</evidence>
<evidence type="ECO:0000313" key="6">
    <source>
        <dbReference type="Proteomes" id="UP000576480"/>
    </source>
</evidence>
<dbReference type="Proteomes" id="UP000591948">
    <property type="component" value="Unassembled WGS sequence"/>
</dbReference>